<feature type="region of interest" description="Disordered" evidence="1">
    <location>
        <begin position="538"/>
        <end position="791"/>
    </location>
</feature>
<keyword evidence="3" id="KW-1185">Reference proteome</keyword>
<protein>
    <submittedName>
        <fullName evidence="2">Uncharacterized protein</fullName>
    </submittedName>
</protein>
<feature type="region of interest" description="Disordered" evidence="1">
    <location>
        <begin position="1"/>
        <end position="107"/>
    </location>
</feature>
<feature type="compositionally biased region" description="Basic and acidic residues" evidence="1">
    <location>
        <begin position="42"/>
        <end position="67"/>
    </location>
</feature>
<evidence type="ECO:0000313" key="2">
    <source>
        <dbReference type="EMBL" id="CAB9514679.1"/>
    </source>
</evidence>
<feature type="compositionally biased region" description="Basic residues" evidence="1">
    <location>
        <begin position="1"/>
        <end position="11"/>
    </location>
</feature>
<proteinExistence type="predicted"/>
<feature type="region of interest" description="Disordered" evidence="1">
    <location>
        <begin position="368"/>
        <end position="404"/>
    </location>
</feature>
<feature type="compositionally biased region" description="Acidic residues" evidence="1">
    <location>
        <begin position="370"/>
        <end position="397"/>
    </location>
</feature>
<reference evidence="2" key="1">
    <citation type="submission" date="2020-06" db="EMBL/GenBank/DDBJ databases">
        <authorList>
            <consortium name="Plant Systems Biology data submission"/>
        </authorList>
    </citation>
    <scope>NUCLEOTIDE SEQUENCE</scope>
    <source>
        <strain evidence="2">D6</strain>
    </source>
</reference>
<feature type="compositionally biased region" description="Basic and acidic residues" evidence="1">
    <location>
        <begin position="760"/>
        <end position="783"/>
    </location>
</feature>
<feature type="compositionally biased region" description="Basic and acidic residues" evidence="1">
    <location>
        <begin position="545"/>
        <end position="753"/>
    </location>
</feature>
<dbReference type="Proteomes" id="UP001153069">
    <property type="component" value="Unassembled WGS sequence"/>
</dbReference>
<comment type="caution">
    <text evidence="2">The sequence shown here is derived from an EMBL/GenBank/DDBJ whole genome shotgun (WGS) entry which is preliminary data.</text>
</comment>
<evidence type="ECO:0000313" key="3">
    <source>
        <dbReference type="Proteomes" id="UP001153069"/>
    </source>
</evidence>
<evidence type="ECO:0000256" key="1">
    <source>
        <dbReference type="SAM" id="MobiDB-lite"/>
    </source>
</evidence>
<sequence>MKFKNPFRGSKKGAEDAEASAIVAEEDASKKEQDVPASKRASQKEDVASKRPSKKAEPAKKADERASMRSSAKSPPKKDPPPATSKRASQKVPPAASKKATKKDEPTVVDLPENYVAFVLPGDADQEPSAKDVEIWRKGTVQYISKKLKAQYDSFSQLQLQILETQFGQGKPAPRFHLFLRIKADVHFNTSQQQDVAEVFEQYISSFQKDYLEKGLRPLQKCSLKYAKEVRARRLGSQEAGAVTAPKFYIAFIVKEPAKEPTQKQKDDLVELANKEFSQLLTNEFEDAFDKLTTLQVTGTELNAGKPEPDYNLYIEMEAVAAFTRDVPEPMDLFRPMAITSAEFGKDIKANVIKDYSMLVVRCTYVETLPEPDEPPPPPDDDNEDGDPADGDDDSPEGGEGKGSVETVKMELGFYVALVLQDLEGIPTNPQVMDKMLTEFFTDSLAASFPNFVNIQIEGSPEYEAGIPLPRFNLLHPYTATLEFEHPPPEGDDVLKKILYCDLQSLYSKIKALPPPYNDMLEFTLGRALEQQVTDQAYGGELDDEQKRKEAARKAAEEKKRKEEEAARKAAEEKKRKEEEAARKAAEEKKRKEEEAAKKAAAEKKQKEEAAKKAAEEKKKKEEAAKKAAEEKKKKEEAAKKAAADKKQKEEAAKKAAEEKQKKEEAAKKAAAEKKRKEEEVAKKAAADKKQKEEAAKKAAAEKKQKEDAAKKAAAEKKQKEEAAKKAAEEKKKKEEAAKKAAADKKKKEEAAKKAAAGKKQKEEAAKKPAADKKKQEATRRSSDISVDDGPTEIVGTADVFMALNIPQCPREPTKKDYDALRATTQKFYTKHLKKTFPTTFLKVEVAVAVAAFGENKPNDKYNVYLEWDINAIFKQSGDAPDRFKLCNSLITIDFNVYVKDHVWSLQGTPFTGARAVYTQQVNSWKK</sequence>
<gene>
    <name evidence="2" type="ORF">SEMRO_668_G184320.1</name>
</gene>
<organism evidence="2 3">
    <name type="scientific">Seminavis robusta</name>
    <dbReference type="NCBI Taxonomy" id="568900"/>
    <lineage>
        <taxon>Eukaryota</taxon>
        <taxon>Sar</taxon>
        <taxon>Stramenopiles</taxon>
        <taxon>Ochrophyta</taxon>
        <taxon>Bacillariophyta</taxon>
        <taxon>Bacillariophyceae</taxon>
        <taxon>Bacillariophycidae</taxon>
        <taxon>Naviculales</taxon>
        <taxon>Naviculaceae</taxon>
        <taxon>Seminavis</taxon>
    </lineage>
</organism>
<name>A0A9N8E8L0_9STRA</name>
<dbReference type="PANTHER" id="PTHR14343:SF5">
    <property type="entry name" value="DUF4537 DOMAIN-CONTAINING PROTEIN"/>
    <property type="match status" value="1"/>
</dbReference>
<dbReference type="EMBL" id="CAICTM010000667">
    <property type="protein sequence ID" value="CAB9514679.1"/>
    <property type="molecule type" value="Genomic_DNA"/>
</dbReference>
<dbReference type="AlphaFoldDB" id="A0A9N8E8L0"/>
<dbReference type="PANTHER" id="PTHR14343">
    <property type="entry name" value="VWFA DOMAIN-CONTAINING PROTEIN"/>
    <property type="match status" value="1"/>
</dbReference>
<accession>A0A9N8E8L0</accession>